<dbReference type="EMBL" id="CP012661">
    <property type="protein sequence ID" value="AMY67467.1"/>
    <property type="molecule type" value="Genomic_DNA"/>
</dbReference>
<accession>A0A159YYP9</accession>
<name>A0A159YYP9_9RHOB</name>
<proteinExistence type="predicted"/>
<protein>
    <submittedName>
        <fullName evidence="1">Uncharacterized protein</fullName>
    </submittedName>
</protein>
<organism evidence="1 2">
    <name type="scientific">Frigidibacter mobilis</name>
    <dbReference type="NCBI Taxonomy" id="1335048"/>
    <lineage>
        <taxon>Bacteria</taxon>
        <taxon>Pseudomonadati</taxon>
        <taxon>Pseudomonadota</taxon>
        <taxon>Alphaproteobacteria</taxon>
        <taxon>Rhodobacterales</taxon>
        <taxon>Paracoccaceae</taxon>
        <taxon>Frigidibacter</taxon>
    </lineage>
</organism>
<evidence type="ECO:0000313" key="1">
    <source>
        <dbReference type="EMBL" id="AMY67467.1"/>
    </source>
</evidence>
<gene>
    <name evidence="1" type="ORF">AKL17_0205</name>
</gene>
<dbReference type="RefSeq" id="WP_166506964.1">
    <property type="nucleotide sequence ID" value="NZ_CP012661.1"/>
</dbReference>
<reference evidence="1 2" key="1">
    <citation type="submission" date="2015-09" db="EMBL/GenBank/DDBJ databases">
        <title>Complete genome sequence of Defluviimonas alba cai42t isolated from an oilfield in Xinjiang.</title>
        <authorList>
            <person name="Geng S."/>
            <person name="Pan X."/>
            <person name="Wu X."/>
        </authorList>
    </citation>
    <scope>NUCLEOTIDE SEQUENCE [LARGE SCALE GENOMIC DNA]</scope>
    <source>
        <strain evidence="2">cai42</strain>
    </source>
</reference>
<evidence type="ECO:0000313" key="2">
    <source>
        <dbReference type="Proteomes" id="UP000076128"/>
    </source>
</evidence>
<sequence>MTPATPRTAAAAPARPTLVEAAKATPAYFAPEPAGPVKLRELSALDQMYGYYDAA</sequence>
<dbReference type="Proteomes" id="UP000076128">
    <property type="component" value="Chromosome"/>
</dbReference>
<dbReference type="KEGG" id="daa:AKL17_0205"/>
<dbReference type="STRING" id="1335048.AKL17_0205"/>
<keyword evidence="2" id="KW-1185">Reference proteome</keyword>
<dbReference type="AlphaFoldDB" id="A0A159YYP9"/>